<evidence type="ECO:0000256" key="1">
    <source>
        <dbReference type="SAM" id="MobiDB-lite"/>
    </source>
</evidence>
<feature type="region of interest" description="Disordered" evidence="1">
    <location>
        <begin position="25"/>
        <end position="47"/>
    </location>
</feature>
<dbReference type="RefSeq" id="WP_265546781.1">
    <property type="nucleotide sequence ID" value="NZ_CP098740.1"/>
</dbReference>
<dbReference type="Proteomes" id="UP001164963">
    <property type="component" value="Chromosome"/>
</dbReference>
<evidence type="ECO:0000313" key="3">
    <source>
        <dbReference type="Proteomes" id="UP001164963"/>
    </source>
</evidence>
<proteinExistence type="predicted"/>
<dbReference type="EMBL" id="CP098740">
    <property type="protein sequence ID" value="UZK58217.1"/>
    <property type="molecule type" value="Genomic_DNA"/>
</dbReference>
<keyword evidence="3" id="KW-1185">Reference proteome</keyword>
<feature type="compositionally biased region" description="Basic and acidic residues" evidence="1">
    <location>
        <begin position="26"/>
        <end position="47"/>
    </location>
</feature>
<accession>A0ABY6Q1U2</accession>
<gene>
    <name evidence="2" type="ORF">NEH16_32785</name>
</gene>
<evidence type="ECO:0000313" key="2">
    <source>
        <dbReference type="EMBL" id="UZK58217.1"/>
    </source>
</evidence>
<reference evidence="2" key="1">
    <citation type="journal article" date="2022" name="Front. Microbiol.">
        <title>Mirubactin C rescues the lethal effect of cell wall biosynthesis mutations in Bacillus subtilis.</title>
        <authorList>
            <person name="Kepplinger B."/>
            <person name="Wen X."/>
            <person name="Tyler A.R."/>
            <person name="Kim B.Y."/>
            <person name="Brown J."/>
            <person name="Banks P."/>
            <person name="Dashti Y."/>
            <person name="Mackenzie E.S."/>
            <person name="Wills C."/>
            <person name="Kawai Y."/>
            <person name="Waldron K.J."/>
            <person name="Allenby N.E.E."/>
            <person name="Wu L.J."/>
            <person name="Hall M.J."/>
            <person name="Errington J."/>
        </authorList>
    </citation>
    <scope>NUCLEOTIDE SEQUENCE</scope>
    <source>
        <strain evidence="2">MDA8-470</strain>
    </source>
</reference>
<organism evidence="2 3">
    <name type="scientific">Streptomyces drozdowiczii</name>
    <dbReference type="NCBI Taxonomy" id="202862"/>
    <lineage>
        <taxon>Bacteria</taxon>
        <taxon>Bacillati</taxon>
        <taxon>Actinomycetota</taxon>
        <taxon>Actinomycetes</taxon>
        <taxon>Kitasatosporales</taxon>
        <taxon>Streptomycetaceae</taxon>
        <taxon>Streptomyces</taxon>
    </lineage>
</organism>
<name>A0ABY6Q1U2_9ACTN</name>
<sequence>MTTTLTPISALNGASLAPAIVAPRAGKIDDIGSEDDARGYERDETDQHHQLVDRLVADGDTRARAAGRRARRTLAEMQPDYVRQPVLRMVGPLTFRSADGPCPLCDRWNCTPNTCPPGVAPPVLAASTAGVTR</sequence>
<protein>
    <submittedName>
        <fullName evidence="2">Uncharacterized protein</fullName>
    </submittedName>
</protein>